<proteinExistence type="predicted"/>
<protein>
    <recommendedName>
        <fullName evidence="5">BcpO-related WXXGXW repeat protein</fullName>
    </recommendedName>
</protein>
<gene>
    <name evidence="3" type="ORF">I4X03_009335</name>
</gene>
<dbReference type="Proteomes" id="UP000809349">
    <property type="component" value="Unassembled WGS sequence"/>
</dbReference>
<feature type="signal peptide" evidence="2">
    <location>
        <begin position="1"/>
        <end position="25"/>
    </location>
</feature>
<evidence type="ECO:0008006" key="5">
    <source>
        <dbReference type="Google" id="ProtNLM"/>
    </source>
</evidence>
<accession>A0ABS7SMQ4</accession>
<name>A0ABS7SMQ4_9BURK</name>
<evidence type="ECO:0000313" key="3">
    <source>
        <dbReference type="EMBL" id="MBZ2207460.1"/>
    </source>
</evidence>
<feature type="region of interest" description="Disordered" evidence="1">
    <location>
        <begin position="182"/>
        <end position="250"/>
    </location>
</feature>
<feature type="compositionally biased region" description="Basic and acidic residues" evidence="1">
    <location>
        <begin position="184"/>
        <end position="250"/>
    </location>
</feature>
<evidence type="ECO:0000256" key="1">
    <source>
        <dbReference type="SAM" id="MobiDB-lite"/>
    </source>
</evidence>
<comment type="caution">
    <text evidence="3">The sequence shown here is derived from an EMBL/GenBank/DDBJ whole genome shotgun (WGS) entry which is preliminary data.</text>
</comment>
<dbReference type="EMBL" id="JAFBIL020000003">
    <property type="protein sequence ID" value="MBZ2207460.1"/>
    <property type="molecule type" value="Genomic_DNA"/>
</dbReference>
<dbReference type="Pfam" id="PF12779">
    <property type="entry name" value="WXXGXW"/>
    <property type="match status" value="2"/>
</dbReference>
<keyword evidence="4" id="KW-1185">Reference proteome</keyword>
<dbReference type="SUPFAM" id="SSF103647">
    <property type="entry name" value="TSP type-3 repeat"/>
    <property type="match status" value="1"/>
</dbReference>
<evidence type="ECO:0000313" key="4">
    <source>
        <dbReference type="Proteomes" id="UP000809349"/>
    </source>
</evidence>
<keyword evidence="2" id="KW-0732">Signal</keyword>
<reference evidence="3 4" key="1">
    <citation type="submission" date="2021-08" db="EMBL/GenBank/DDBJ databases">
        <title>Massilia sp. R798.</title>
        <authorList>
            <person name="Baek J.H."/>
            <person name="Jung H.S."/>
            <person name="Kim K.R."/>
            <person name="Jeon C.O."/>
        </authorList>
    </citation>
    <scope>NUCLEOTIDE SEQUENCE [LARGE SCALE GENOMIC DNA]</scope>
    <source>
        <strain evidence="3 4">R798</strain>
    </source>
</reference>
<feature type="chain" id="PRO_5045644507" description="BcpO-related WXXGXW repeat protein" evidence="2">
    <location>
        <begin position="26"/>
        <end position="250"/>
    </location>
</feature>
<organism evidence="3 4">
    <name type="scientific">Massilia soli</name>
    <dbReference type="NCBI Taxonomy" id="2792854"/>
    <lineage>
        <taxon>Bacteria</taxon>
        <taxon>Pseudomonadati</taxon>
        <taxon>Pseudomonadota</taxon>
        <taxon>Betaproteobacteria</taxon>
        <taxon>Burkholderiales</taxon>
        <taxon>Oxalobacteraceae</taxon>
        <taxon>Telluria group</taxon>
        <taxon>Massilia</taxon>
    </lineage>
</organism>
<dbReference type="InterPro" id="IPR028974">
    <property type="entry name" value="TSP_type-3_rpt"/>
</dbReference>
<dbReference type="RefSeq" id="WP_223467948.1">
    <property type="nucleotide sequence ID" value="NZ_JAFBIL020000003.1"/>
</dbReference>
<sequence length="250" mass="29770">MKRTLTLATLIAIGAAAYLPSMAVAQSDYTVIIGSAPPTPRFESVPPPRAGYVWAPGFWNWNGNRHEWISGHWERARDGYAWRPAEWQRSDRGYGLQQGGWVVVNDRGYADIRRAPPAPRYERVPSARRGYIWEPGHWEWRRGRYEWMRGEWIVARPGYVYRPHEWRERNGRWFLEQPRWSQRGGRDRDRDGIPDRLERGDRYDRDNDGMDDRYDRDRDNDGVPNRRDGDRDGDGVRNEQDRRPDNERRY</sequence>
<evidence type="ECO:0000256" key="2">
    <source>
        <dbReference type="SAM" id="SignalP"/>
    </source>
</evidence>
<dbReference type="InterPro" id="IPR024447">
    <property type="entry name" value="YXWGXW_rpt"/>
</dbReference>